<dbReference type="InterPro" id="IPR001179">
    <property type="entry name" value="PPIase_FKBP_dom"/>
</dbReference>
<dbReference type="InterPro" id="IPR046357">
    <property type="entry name" value="PPIase_dom_sf"/>
</dbReference>
<organism evidence="3 4">
    <name type="scientific">Cnephaeus nilssonii</name>
    <name type="common">Northern bat</name>
    <name type="synonym">Eptesicus nilssonii</name>
    <dbReference type="NCBI Taxonomy" id="3371016"/>
    <lineage>
        <taxon>Eukaryota</taxon>
        <taxon>Metazoa</taxon>
        <taxon>Chordata</taxon>
        <taxon>Craniata</taxon>
        <taxon>Vertebrata</taxon>
        <taxon>Euteleostomi</taxon>
        <taxon>Mammalia</taxon>
        <taxon>Eutheria</taxon>
        <taxon>Laurasiatheria</taxon>
        <taxon>Chiroptera</taxon>
        <taxon>Yangochiroptera</taxon>
        <taxon>Vespertilionidae</taxon>
        <taxon>Cnephaeus</taxon>
    </lineage>
</organism>
<evidence type="ECO:0000313" key="3">
    <source>
        <dbReference type="EMBL" id="KAK1346677.1"/>
    </source>
</evidence>
<evidence type="ECO:0000259" key="2">
    <source>
        <dbReference type="Pfam" id="PF00254"/>
    </source>
</evidence>
<dbReference type="Proteomes" id="UP001177744">
    <property type="component" value="Unassembled WGS sequence"/>
</dbReference>
<dbReference type="Pfam" id="PF00254">
    <property type="entry name" value="FKBP_C"/>
    <property type="match status" value="1"/>
</dbReference>
<evidence type="ECO:0000313" key="4">
    <source>
        <dbReference type="Proteomes" id="UP001177744"/>
    </source>
</evidence>
<feature type="region of interest" description="Disordered" evidence="1">
    <location>
        <begin position="23"/>
        <end position="51"/>
    </location>
</feature>
<keyword evidence="4" id="KW-1185">Reference proteome</keyword>
<dbReference type="Gene3D" id="3.10.50.40">
    <property type="match status" value="1"/>
</dbReference>
<dbReference type="EMBL" id="JAULJE010000001">
    <property type="protein sequence ID" value="KAK1346677.1"/>
    <property type="molecule type" value="Genomic_DNA"/>
</dbReference>
<proteinExistence type="predicted"/>
<comment type="caution">
    <text evidence="3">The sequence shown here is derived from an EMBL/GenBank/DDBJ whole genome shotgun (WGS) entry which is preliminary data.</text>
</comment>
<name>A0AA40ICN3_CNENI</name>
<protein>
    <recommendedName>
        <fullName evidence="2">PPIase FKBP-type domain-containing protein</fullName>
    </recommendedName>
</protein>
<dbReference type="AlphaFoldDB" id="A0AA40ICN3"/>
<feature type="domain" description="PPIase FKBP-type" evidence="2">
    <location>
        <begin position="101"/>
        <end position="163"/>
    </location>
</feature>
<feature type="region of interest" description="Disordered" evidence="1">
    <location>
        <begin position="150"/>
        <end position="175"/>
    </location>
</feature>
<evidence type="ECO:0000256" key="1">
    <source>
        <dbReference type="SAM" id="MobiDB-lite"/>
    </source>
</evidence>
<sequence length="175" mass="18681">MNPEPAAPAPAAVPRLEDFEVLYGVGDTEGEEEEGGNLSEVPPLEDIGGDRTARDTGPGVLGCRGACLRLLQPGRGAGHQGKRLLRNKMLVPGPLSSGRPTKGQVVTVQLQMSLVWEEPEQVLILGDSDVIQGLDLSVPLMDVGESAMVPTDSKHHYSSQDSRSPYTTHPLPMRP</sequence>
<reference evidence="3" key="1">
    <citation type="submission" date="2023-06" db="EMBL/GenBank/DDBJ databases">
        <title>Reference genome for the Northern bat (Eptesicus nilssonii), a most northern bat species.</title>
        <authorList>
            <person name="Laine V.N."/>
            <person name="Pulliainen A.T."/>
            <person name="Lilley T.M."/>
        </authorList>
    </citation>
    <scope>NUCLEOTIDE SEQUENCE</scope>
    <source>
        <strain evidence="3">BLF_Eptnil</strain>
        <tissue evidence="3">Kidney</tissue>
    </source>
</reference>
<dbReference type="GO" id="GO:0003755">
    <property type="term" value="F:peptidyl-prolyl cis-trans isomerase activity"/>
    <property type="evidence" value="ECO:0007669"/>
    <property type="project" value="InterPro"/>
</dbReference>
<dbReference type="SUPFAM" id="SSF54534">
    <property type="entry name" value="FKBP-like"/>
    <property type="match status" value="1"/>
</dbReference>
<accession>A0AA40ICN3</accession>
<gene>
    <name evidence="3" type="ORF">QTO34_000537</name>
</gene>